<dbReference type="EMBL" id="JBEWLZ010000005">
    <property type="protein sequence ID" value="MET1490402.1"/>
    <property type="molecule type" value="Genomic_DNA"/>
</dbReference>
<dbReference type="GO" id="GO:0071111">
    <property type="term" value="F:cyclic-guanylate-specific phosphodiesterase activity"/>
    <property type="evidence" value="ECO:0007669"/>
    <property type="project" value="UniProtKB-EC"/>
</dbReference>
<dbReference type="InterPro" id="IPR035919">
    <property type="entry name" value="EAL_sf"/>
</dbReference>
<accession>A0ABV2CR55</accession>
<name>A0ABV2CR55_9RHOO</name>
<evidence type="ECO:0000259" key="1">
    <source>
        <dbReference type="PROSITE" id="PS50883"/>
    </source>
</evidence>
<dbReference type="PANTHER" id="PTHR33121:SF79">
    <property type="entry name" value="CYCLIC DI-GMP PHOSPHODIESTERASE PDED-RELATED"/>
    <property type="match status" value="1"/>
</dbReference>
<proteinExistence type="predicted"/>
<dbReference type="Proteomes" id="UP001548590">
    <property type="component" value="Unassembled WGS sequence"/>
</dbReference>
<dbReference type="RefSeq" id="WP_345929067.1">
    <property type="nucleotide sequence ID" value="NZ_JBDIVF010000008.1"/>
</dbReference>
<dbReference type="CDD" id="cd01948">
    <property type="entry name" value="EAL"/>
    <property type="match status" value="1"/>
</dbReference>
<dbReference type="InterPro" id="IPR001633">
    <property type="entry name" value="EAL_dom"/>
</dbReference>
<dbReference type="SUPFAM" id="SSF141868">
    <property type="entry name" value="EAL domain-like"/>
    <property type="match status" value="1"/>
</dbReference>
<dbReference type="SUPFAM" id="SSF55073">
    <property type="entry name" value="Nucleotide cyclase"/>
    <property type="match status" value="1"/>
</dbReference>
<dbReference type="SMART" id="SM00052">
    <property type="entry name" value="EAL"/>
    <property type="match status" value="1"/>
</dbReference>
<dbReference type="Gene3D" id="3.20.20.450">
    <property type="entry name" value="EAL domain"/>
    <property type="match status" value="1"/>
</dbReference>
<dbReference type="Gene3D" id="3.30.70.270">
    <property type="match status" value="1"/>
</dbReference>
<reference evidence="2 3" key="1">
    <citation type="submission" date="2024-07" db="EMBL/GenBank/DDBJ databases">
        <title>Uliginosibacterium paludis KCTC:42655.</title>
        <authorList>
            <person name="Kim M.K."/>
        </authorList>
    </citation>
    <scope>NUCLEOTIDE SEQUENCE [LARGE SCALE GENOMIC DNA]</scope>
    <source>
        <strain evidence="2 3">KCTC 42655</strain>
    </source>
</reference>
<comment type="caution">
    <text evidence="2">The sequence shown here is derived from an EMBL/GenBank/DDBJ whole genome shotgun (WGS) entry which is preliminary data.</text>
</comment>
<organism evidence="2 3">
    <name type="scientific">Uliginosibacterium paludis</name>
    <dbReference type="NCBI Taxonomy" id="1615952"/>
    <lineage>
        <taxon>Bacteria</taxon>
        <taxon>Pseudomonadati</taxon>
        <taxon>Pseudomonadota</taxon>
        <taxon>Betaproteobacteria</taxon>
        <taxon>Rhodocyclales</taxon>
        <taxon>Zoogloeaceae</taxon>
        <taxon>Uliginosibacterium</taxon>
    </lineage>
</organism>
<gene>
    <name evidence="2" type="ORF">ABVT11_11255</name>
</gene>
<dbReference type="Pfam" id="PF00563">
    <property type="entry name" value="EAL"/>
    <property type="match status" value="1"/>
</dbReference>
<dbReference type="InterPro" id="IPR050706">
    <property type="entry name" value="Cyclic-di-GMP_PDE-like"/>
</dbReference>
<evidence type="ECO:0000313" key="3">
    <source>
        <dbReference type="Proteomes" id="UP001548590"/>
    </source>
</evidence>
<evidence type="ECO:0000313" key="2">
    <source>
        <dbReference type="EMBL" id="MET1490402.1"/>
    </source>
</evidence>
<protein>
    <submittedName>
        <fullName evidence="2">GGDEF domain-containing phosphodiesterase</fullName>
        <ecNumber evidence="2">3.1.4.52</ecNumber>
    </submittedName>
</protein>
<keyword evidence="2" id="KW-0378">Hydrolase</keyword>
<dbReference type="InterPro" id="IPR029787">
    <property type="entry name" value="Nucleotide_cyclase"/>
</dbReference>
<dbReference type="InterPro" id="IPR043128">
    <property type="entry name" value="Rev_trsase/Diguanyl_cyclase"/>
</dbReference>
<dbReference type="EC" id="3.1.4.52" evidence="2"/>
<dbReference type="PANTHER" id="PTHR33121">
    <property type="entry name" value="CYCLIC DI-GMP PHOSPHODIESTERASE PDEF"/>
    <property type="match status" value="1"/>
</dbReference>
<dbReference type="PROSITE" id="PS50883">
    <property type="entry name" value="EAL"/>
    <property type="match status" value="1"/>
</dbReference>
<feature type="domain" description="EAL" evidence="1">
    <location>
        <begin position="167"/>
        <end position="420"/>
    </location>
</feature>
<sequence length="422" mass="45793">MAYVDDTRPAPSPVLPDMLDGEAFARRLEMAVKMAGRQRQEVALLLLSVPALDPGQTAAWRECARAIRCAVRITDCMALLDHQRFGILLAVDDFQGACAASNKVHAALSRARAGDQPVAAGLAIFPIHGSDAGQLFSLASEALARSAAQGGGLQQAKVCCSTAEELRRQLRQRLGEALRQDEIVLGFQPVVSLRTGLPVAAEVLARWEHPGLGALDSGEFLAYAEQPEYAETFNLRVIEQALRQLACWQKQGIRMRISINLSASMLEMADFEYFVAARLAASGLAARSLCFEIKDAALSRLSEPARQALFGLAASGVGLCIDDFGRGEGSLFALRDLPVEMLKFDIPLSTGACGNEEDAEIFETLLTHGRRRGKQIIAKGVETAAMRDRLARLGCEFAQGYYYARALPAPAFERWRAERLAG</sequence>
<keyword evidence="3" id="KW-1185">Reference proteome</keyword>